<organism evidence="2 3">
    <name type="scientific">Cyclocybe aegerita</name>
    <name type="common">Black poplar mushroom</name>
    <name type="synonym">Agrocybe aegerita</name>
    <dbReference type="NCBI Taxonomy" id="1973307"/>
    <lineage>
        <taxon>Eukaryota</taxon>
        <taxon>Fungi</taxon>
        <taxon>Dikarya</taxon>
        <taxon>Basidiomycota</taxon>
        <taxon>Agaricomycotina</taxon>
        <taxon>Agaricomycetes</taxon>
        <taxon>Agaricomycetidae</taxon>
        <taxon>Agaricales</taxon>
        <taxon>Agaricineae</taxon>
        <taxon>Bolbitiaceae</taxon>
        <taxon>Cyclocybe</taxon>
    </lineage>
</organism>
<comment type="caution">
    <text evidence="2">The sequence shown here is derived from an EMBL/GenBank/DDBJ whole genome shotgun (WGS) entry which is preliminary data.</text>
</comment>
<name>A0A8S0WVD3_CYCAE</name>
<feature type="region of interest" description="Disordered" evidence="1">
    <location>
        <begin position="172"/>
        <end position="230"/>
    </location>
</feature>
<feature type="region of interest" description="Disordered" evidence="1">
    <location>
        <begin position="271"/>
        <end position="418"/>
    </location>
</feature>
<proteinExistence type="predicted"/>
<feature type="compositionally biased region" description="Low complexity" evidence="1">
    <location>
        <begin position="90"/>
        <end position="108"/>
    </location>
</feature>
<evidence type="ECO:0000256" key="1">
    <source>
        <dbReference type="SAM" id="MobiDB-lite"/>
    </source>
</evidence>
<feature type="region of interest" description="Disordered" evidence="1">
    <location>
        <begin position="90"/>
        <end position="113"/>
    </location>
</feature>
<gene>
    <name evidence="2" type="ORF">AAE3_LOCUS8996</name>
</gene>
<evidence type="ECO:0000313" key="3">
    <source>
        <dbReference type="Proteomes" id="UP000467700"/>
    </source>
</evidence>
<accession>A0A8S0WVD3</accession>
<dbReference type="AlphaFoldDB" id="A0A8S0WVD3"/>
<keyword evidence="3" id="KW-1185">Reference proteome</keyword>
<reference evidence="2 3" key="1">
    <citation type="submission" date="2020-01" db="EMBL/GenBank/DDBJ databases">
        <authorList>
            <person name="Gupta K D."/>
        </authorList>
    </citation>
    <scope>NUCLEOTIDE SEQUENCE [LARGE SCALE GENOMIC DNA]</scope>
</reference>
<dbReference type="Proteomes" id="UP000467700">
    <property type="component" value="Unassembled WGS sequence"/>
</dbReference>
<feature type="compositionally biased region" description="Low complexity" evidence="1">
    <location>
        <begin position="212"/>
        <end position="228"/>
    </location>
</feature>
<protein>
    <submittedName>
        <fullName evidence="2">Uncharacterized protein</fullName>
    </submittedName>
</protein>
<sequence>MSPTRTLPAAANSSCSLTIYCDPSTSSFNASTTHSFWVLSVTSSSLTTTDEAVSSTKIPRPYETVVLLPTTWPTFPRPLTLETSQVSVFSPSTSASSAPSTSGLGPPTITGSVVDSAPQSLAIEGGDADSRPYALSGISTSFPVHSTSVSNSISTTPNAAARISSADASWGSTASSVLPLPTQNSSTPPAAPSPPTTWPTIPTTIDGVAGPSSSITTTTSTLTTSTTSPPQTEFMLGYEPSSHSTVSLFSGMVVVMRPPVLLPSIWPILESSTTPTTTTPVHISTPVEDLPSLVTPTPDRIRNPDTPVVSNDLVQGPSRRNDPQQPSPTEPYSGVSSGQSTASTGAAADAGDLVGFGSSSDVGQSSHAQTHTTSSLSGSTSTPEISTSTTDDTDQDDQDTPPSATNVLNSSATSVFLP</sequence>
<feature type="compositionally biased region" description="Polar residues" evidence="1">
    <location>
        <begin position="406"/>
        <end position="418"/>
    </location>
</feature>
<feature type="compositionally biased region" description="Low complexity" evidence="1">
    <location>
        <begin position="364"/>
        <end position="390"/>
    </location>
</feature>
<dbReference type="EMBL" id="CACVBS010000056">
    <property type="protein sequence ID" value="CAA7266656.1"/>
    <property type="molecule type" value="Genomic_DNA"/>
</dbReference>
<evidence type="ECO:0000313" key="2">
    <source>
        <dbReference type="EMBL" id="CAA7266656.1"/>
    </source>
</evidence>
<feature type="compositionally biased region" description="Low complexity" evidence="1">
    <location>
        <begin position="333"/>
        <end position="352"/>
    </location>
</feature>
<feature type="compositionally biased region" description="Low complexity" evidence="1">
    <location>
        <begin position="271"/>
        <end position="286"/>
    </location>
</feature>